<dbReference type="Pfam" id="PF04015">
    <property type="entry name" value="DUF362"/>
    <property type="match status" value="1"/>
</dbReference>
<organism evidence="2 3">
    <name type="scientific">Candidatus Dojkabacteria bacterium</name>
    <dbReference type="NCBI Taxonomy" id="2099670"/>
    <lineage>
        <taxon>Bacteria</taxon>
        <taxon>Candidatus Dojkabacteria</taxon>
    </lineage>
</organism>
<dbReference type="InterPro" id="IPR007160">
    <property type="entry name" value="DUF362"/>
</dbReference>
<reference evidence="2" key="2">
    <citation type="journal article" date="2021" name="Microbiome">
        <title>Successional dynamics and alternative stable states in a saline activated sludge microbial community over 9 years.</title>
        <authorList>
            <person name="Wang Y."/>
            <person name="Ye J."/>
            <person name="Ju F."/>
            <person name="Liu L."/>
            <person name="Boyd J.A."/>
            <person name="Deng Y."/>
            <person name="Parks D.H."/>
            <person name="Jiang X."/>
            <person name="Yin X."/>
            <person name="Woodcroft B.J."/>
            <person name="Tyson G.W."/>
            <person name="Hugenholtz P."/>
            <person name="Polz M.F."/>
            <person name="Zhang T."/>
        </authorList>
    </citation>
    <scope>NUCLEOTIDE SEQUENCE</scope>
    <source>
        <strain evidence="2">HKST-UBA10</strain>
    </source>
</reference>
<accession>A0A955L3W4</accession>
<reference evidence="2" key="1">
    <citation type="submission" date="2020-04" db="EMBL/GenBank/DDBJ databases">
        <authorList>
            <person name="Zhang T."/>
        </authorList>
    </citation>
    <scope>NUCLEOTIDE SEQUENCE</scope>
    <source>
        <strain evidence="2">HKST-UBA10</strain>
    </source>
</reference>
<protein>
    <submittedName>
        <fullName evidence="2">DUF362 domain-containing protein</fullName>
    </submittedName>
</protein>
<sequence length="288" mass="33647">MNIKDEFQNKLKDLSVKSKHLLVKPNWVSNVNGEFTESEILDWVLEVFPDQKKYIVESYTPWRGLSYLGEHKDDELVVNLDGGKKYWEFYKRQDKEFLKNTGISQVLKKYSAKYINVTNEYWANKCVDSNIISQEVNIDFEWKELTSCIPEELFNVKDDSTFISLAKIKLEPSIPQIKVSMSIKNLFGLIPHPSRWNPFHENNHKKIPQAICDIYNIYDSLFTQSIWINEGIFSLVQNYCENDQFLETNRNLFFIDDNGYETDSATCTSFGIDPTAVPYLELIKNSSK</sequence>
<evidence type="ECO:0000259" key="1">
    <source>
        <dbReference type="Pfam" id="PF04015"/>
    </source>
</evidence>
<comment type="caution">
    <text evidence="2">The sequence shown here is derived from an EMBL/GenBank/DDBJ whole genome shotgun (WGS) entry which is preliminary data.</text>
</comment>
<evidence type="ECO:0000313" key="2">
    <source>
        <dbReference type="EMBL" id="MCA9382504.1"/>
    </source>
</evidence>
<proteinExistence type="predicted"/>
<feature type="domain" description="DUF362" evidence="1">
    <location>
        <begin position="22"/>
        <end position="265"/>
    </location>
</feature>
<dbReference type="AlphaFoldDB" id="A0A955L3W4"/>
<dbReference type="EMBL" id="JAGQLG010000152">
    <property type="protein sequence ID" value="MCA9382504.1"/>
    <property type="molecule type" value="Genomic_DNA"/>
</dbReference>
<gene>
    <name evidence="2" type="ORF">KC660_03805</name>
</gene>
<name>A0A955L3W4_9BACT</name>
<evidence type="ECO:0000313" key="3">
    <source>
        <dbReference type="Proteomes" id="UP000782843"/>
    </source>
</evidence>
<dbReference type="Proteomes" id="UP000782843">
    <property type="component" value="Unassembled WGS sequence"/>
</dbReference>